<evidence type="ECO:0000259" key="2">
    <source>
        <dbReference type="Pfam" id="PF13568"/>
    </source>
</evidence>
<comment type="caution">
    <text evidence="3">The sequence shown here is derived from an EMBL/GenBank/DDBJ whole genome shotgun (WGS) entry which is preliminary data.</text>
</comment>
<proteinExistence type="predicted"/>
<keyword evidence="1" id="KW-0732">Signal</keyword>
<protein>
    <recommendedName>
        <fullName evidence="2">Outer membrane protein beta-barrel domain-containing protein</fullName>
    </recommendedName>
</protein>
<evidence type="ECO:0000256" key="1">
    <source>
        <dbReference type="SAM" id="SignalP"/>
    </source>
</evidence>
<dbReference type="eggNOG" id="ENOG502ZGCS">
    <property type="taxonomic scope" value="Bacteria"/>
</dbReference>
<dbReference type="PATRIC" id="fig|1122985.7.peg.722"/>
<evidence type="ECO:0000313" key="4">
    <source>
        <dbReference type="Proteomes" id="UP000027442"/>
    </source>
</evidence>
<dbReference type="AlphaFoldDB" id="A0A069QK95"/>
<keyword evidence="4" id="KW-1185">Reference proteome</keyword>
<feature type="signal peptide" evidence="1">
    <location>
        <begin position="1"/>
        <end position="24"/>
    </location>
</feature>
<dbReference type="Proteomes" id="UP000027442">
    <property type="component" value="Unassembled WGS sequence"/>
</dbReference>
<sequence>MMKRKHILLALAFVAFAPATTVFAQNERNESLIQSEKNGWEYEVRAGVNIGGASPMPLPKEIRKINSYSPKFNGSIAGMMTKWLNCNRNFGVTVGLRLEEKGMQTGATVKNYGMEIIDGGQRVAGNWTGNVNTVYKSSFVTLPVLGAYKLGDSWKLRAGLYVSYRMDGEFSGFVSEGYLRSGSPVGEKVSFTDGKTAAYNFSTDLRRWLWGFQMGGSWRAFKHFTVNADLTYGFNNIFESDFHTITFTMHPIYMNVGFGYIF</sequence>
<dbReference type="EMBL" id="JNGW01000023">
    <property type="protein sequence ID" value="KDR53220.1"/>
    <property type="molecule type" value="Genomic_DNA"/>
</dbReference>
<name>A0A069QK95_HOYLO</name>
<feature type="chain" id="PRO_5001668631" description="Outer membrane protein beta-barrel domain-containing protein" evidence="1">
    <location>
        <begin position="25"/>
        <end position="262"/>
    </location>
</feature>
<dbReference type="HOGENOM" id="CLU_093065_0_0_10"/>
<dbReference type="Pfam" id="PF13568">
    <property type="entry name" value="OMP_b-brl_2"/>
    <property type="match status" value="1"/>
</dbReference>
<feature type="domain" description="Outer membrane protein beta-barrel" evidence="2">
    <location>
        <begin position="23"/>
        <end position="239"/>
    </location>
</feature>
<gene>
    <name evidence="3" type="ORF">HMPREF1991_00694</name>
</gene>
<reference evidence="3 4" key="1">
    <citation type="submission" date="2013-08" db="EMBL/GenBank/DDBJ databases">
        <authorList>
            <person name="Weinstock G."/>
            <person name="Sodergren E."/>
            <person name="Wylie T."/>
            <person name="Fulton L."/>
            <person name="Fulton R."/>
            <person name="Fronick C."/>
            <person name="O'Laughlin M."/>
            <person name="Godfrey J."/>
            <person name="Miner T."/>
            <person name="Herter B."/>
            <person name="Appelbaum E."/>
            <person name="Cordes M."/>
            <person name="Lek S."/>
            <person name="Wollam A."/>
            <person name="Pepin K.H."/>
            <person name="Palsikar V.B."/>
            <person name="Mitreva M."/>
            <person name="Wilson R.K."/>
        </authorList>
    </citation>
    <scope>NUCLEOTIDE SEQUENCE [LARGE SCALE GENOMIC DNA]</scope>
    <source>
        <strain evidence="3 4">ATCC 15930</strain>
    </source>
</reference>
<dbReference type="InterPro" id="IPR025665">
    <property type="entry name" value="Beta-barrel_OMP_2"/>
</dbReference>
<evidence type="ECO:0000313" key="3">
    <source>
        <dbReference type="EMBL" id="KDR53220.1"/>
    </source>
</evidence>
<organism evidence="3 4">
    <name type="scientific">Hoylesella loescheii DSM 19665 = JCM 12249 = ATCC 15930</name>
    <dbReference type="NCBI Taxonomy" id="1122985"/>
    <lineage>
        <taxon>Bacteria</taxon>
        <taxon>Pseudomonadati</taxon>
        <taxon>Bacteroidota</taxon>
        <taxon>Bacteroidia</taxon>
        <taxon>Bacteroidales</taxon>
        <taxon>Prevotellaceae</taxon>
        <taxon>Hoylesella</taxon>
    </lineage>
</organism>
<accession>A0A069QK95</accession>
<dbReference type="RefSeq" id="WP_018967847.1">
    <property type="nucleotide sequence ID" value="NZ_KB899218.1"/>
</dbReference>